<evidence type="ECO:0000313" key="1">
    <source>
        <dbReference type="EMBL" id="MDL4937513.1"/>
    </source>
</evidence>
<evidence type="ECO:0000313" key="2">
    <source>
        <dbReference type="Proteomes" id="UP001241571"/>
    </source>
</evidence>
<sequence>MAKYKVAKVFIDVHTKETYRVDQEINLTKERFGEIEKNLEVFGGGFLEPIEAEKKPENKTAKTSKKKG</sequence>
<dbReference type="EMBL" id="JASUBT010000021">
    <property type="protein sequence ID" value="MDL4937513.1"/>
    <property type="molecule type" value="Genomic_DNA"/>
</dbReference>
<gene>
    <name evidence="1" type="ORF">QRX88_17570</name>
</gene>
<dbReference type="RefSeq" id="WP_103299985.1">
    <property type="nucleotide sequence ID" value="NZ_CP078505.1"/>
</dbReference>
<organism evidence="1 2">
    <name type="scientific">Enterococcus gallinarum</name>
    <dbReference type="NCBI Taxonomy" id="1353"/>
    <lineage>
        <taxon>Bacteria</taxon>
        <taxon>Bacillati</taxon>
        <taxon>Bacillota</taxon>
        <taxon>Bacilli</taxon>
        <taxon>Lactobacillales</taxon>
        <taxon>Enterococcaceae</taxon>
        <taxon>Enterococcus</taxon>
    </lineage>
</organism>
<evidence type="ECO:0008006" key="3">
    <source>
        <dbReference type="Google" id="ProtNLM"/>
    </source>
</evidence>
<accession>A0ABD4ZXZ5</accession>
<dbReference type="Proteomes" id="UP001241571">
    <property type="component" value="Unassembled WGS sequence"/>
</dbReference>
<reference evidence="1 2" key="1">
    <citation type="submission" date="2023-06" db="EMBL/GenBank/DDBJ databases">
        <title>Acute promotion of culturable opportunistic pathogens and persistent increase of antibiotic resistance following antibiotic exposure in mouse gut microbiota.</title>
        <authorList>
            <person name="Li L."/>
            <person name="Wang B."/>
            <person name="Sun Y."/>
            <person name="Wang M."/>
            <person name="Xu H."/>
        </authorList>
    </citation>
    <scope>NUCLEOTIDE SEQUENCE [LARGE SCALE GENOMIC DNA]</scope>
    <source>
        <strain evidence="1 2">CRI2_2</strain>
    </source>
</reference>
<dbReference type="AlphaFoldDB" id="A0ABD4ZXZ5"/>
<name>A0ABD4ZXZ5_ENTGA</name>
<protein>
    <recommendedName>
        <fullName evidence="3">Phage protein</fullName>
    </recommendedName>
</protein>
<proteinExistence type="predicted"/>
<comment type="caution">
    <text evidence="1">The sequence shown here is derived from an EMBL/GenBank/DDBJ whole genome shotgun (WGS) entry which is preliminary data.</text>
</comment>